<dbReference type="Gramene" id="KQJ99626">
    <property type="protein sequence ID" value="KQJ99626"/>
    <property type="gene ID" value="BRADI_3g44347v3"/>
</dbReference>
<feature type="compositionally biased region" description="Polar residues" evidence="7">
    <location>
        <begin position="419"/>
        <end position="443"/>
    </location>
</feature>
<accession>I1IA08</accession>
<dbReference type="OrthoDB" id="302966at2759"/>
<feature type="compositionally biased region" description="Low complexity" evidence="7">
    <location>
        <begin position="40"/>
        <end position="52"/>
    </location>
</feature>
<reference evidence="10" key="3">
    <citation type="submission" date="2018-08" db="UniProtKB">
        <authorList>
            <consortium name="EnsemblPlants"/>
        </authorList>
    </citation>
    <scope>IDENTIFICATION</scope>
    <source>
        <strain evidence="10">cv. Bd21</strain>
    </source>
</reference>
<dbReference type="HOGENOM" id="CLU_011729_1_0_1"/>
<dbReference type="EnsemblPlants" id="KQJ99626">
    <property type="protein sequence ID" value="KQJ99626"/>
    <property type="gene ID" value="BRADI_3g44347v3"/>
</dbReference>
<dbReference type="InterPro" id="IPR001841">
    <property type="entry name" value="Znf_RING"/>
</dbReference>
<feature type="region of interest" description="Disordered" evidence="7">
    <location>
        <begin position="412"/>
        <end position="446"/>
    </location>
</feature>
<dbReference type="RefSeq" id="XP_003575036.1">
    <property type="nucleotide sequence ID" value="XM_003574988.4"/>
</dbReference>
<evidence type="ECO:0000256" key="1">
    <source>
        <dbReference type="ARBA" id="ARBA00004496"/>
    </source>
</evidence>
<dbReference type="EMBL" id="CM000882">
    <property type="protein sequence ID" value="KQJ99626.1"/>
    <property type="molecule type" value="Genomic_DNA"/>
</dbReference>
<feature type="region of interest" description="Disordered" evidence="7">
    <location>
        <begin position="664"/>
        <end position="696"/>
    </location>
</feature>
<feature type="domain" description="RING-type" evidence="8">
    <location>
        <begin position="240"/>
        <end position="286"/>
    </location>
</feature>
<keyword evidence="11" id="KW-1185">Reference proteome</keyword>
<dbReference type="GO" id="GO:0005737">
    <property type="term" value="C:cytoplasm"/>
    <property type="evidence" value="ECO:0007669"/>
    <property type="project" value="UniProtKB-SubCell"/>
</dbReference>
<dbReference type="Proteomes" id="UP000008810">
    <property type="component" value="Chromosome 3"/>
</dbReference>
<dbReference type="Gene3D" id="3.30.40.10">
    <property type="entry name" value="Zinc/RING finger domain, C3HC4 (zinc finger)"/>
    <property type="match status" value="1"/>
</dbReference>
<comment type="subcellular location">
    <subcellularLocation>
        <location evidence="1">Cytoplasm</location>
    </subcellularLocation>
</comment>
<dbReference type="InterPro" id="IPR017907">
    <property type="entry name" value="Znf_RING_CS"/>
</dbReference>
<dbReference type="InterPro" id="IPR018957">
    <property type="entry name" value="Znf_C3HC4_RING-type"/>
</dbReference>
<evidence type="ECO:0000313" key="10">
    <source>
        <dbReference type="EnsemblPlants" id="KQJ99626"/>
    </source>
</evidence>
<organism evidence="9">
    <name type="scientific">Brachypodium distachyon</name>
    <name type="common">Purple false brome</name>
    <name type="synonym">Trachynia distachya</name>
    <dbReference type="NCBI Taxonomy" id="15368"/>
    <lineage>
        <taxon>Eukaryota</taxon>
        <taxon>Viridiplantae</taxon>
        <taxon>Streptophyta</taxon>
        <taxon>Embryophyta</taxon>
        <taxon>Tracheophyta</taxon>
        <taxon>Spermatophyta</taxon>
        <taxon>Magnoliopsida</taxon>
        <taxon>Liliopsida</taxon>
        <taxon>Poales</taxon>
        <taxon>Poaceae</taxon>
        <taxon>BOP clade</taxon>
        <taxon>Pooideae</taxon>
        <taxon>Stipodae</taxon>
        <taxon>Brachypodieae</taxon>
        <taxon>Brachypodium</taxon>
    </lineage>
</organism>
<dbReference type="AlphaFoldDB" id="I1IA08"/>
<reference evidence="9 10" key="1">
    <citation type="journal article" date="2010" name="Nature">
        <title>Genome sequencing and analysis of the model grass Brachypodium distachyon.</title>
        <authorList>
            <consortium name="International Brachypodium Initiative"/>
        </authorList>
    </citation>
    <scope>NUCLEOTIDE SEQUENCE [LARGE SCALE GENOMIC DNA]</scope>
    <source>
        <strain evidence="9 10">Bd21</strain>
    </source>
</reference>
<reference evidence="9" key="2">
    <citation type="submission" date="2017-06" db="EMBL/GenBank/DDBJ databases">
        <title>WGS assembly of Brachypodium distachyon.</title>
        <authorList>
            <consortium name="The International Brachypodium Initiative"/>
            <person name="Lucas S."/>
            <person name="Harmon-Smith M."/>
            <person name="Lail K."/>
            <person name="Tice H."/>
            <person name="Grimwood J."/>
            <person name="Bruce D."/>
            <person name="Barry K."/>
            <person name="Shu S."/>
            <person name="Lindquist E."/>
            <person name="Wang M."/>
            <person name="Pitluck S."/>
            <person name="Vogel J.P."/>
            <person name="Garvin D.F."/>
            <person name="Mockler T.C."/>
            <person name="Schmutz J."/>
            <person name="Rokhsar D."/>
            <person name="Bevan M.W."/>
        </authorList>
    </citation>
    <scope>NUCLEOTIDE SEQUENCE</scope>
    <source>
        <strain evidence="9">Bd21</strain>
    </source>
</reference>
<dbReference type="PROSITE" id="PS50089">
    <property type="entry name" value="ZF_RING_2"/>
    <property type="match status" value="1"/>
</dbReference>
<feature type="compositionally biased region" description="Polar residues" evidence="7">
    <location>
        <begin position="1"/>
        <end position="22"/>
    </location>
</feature>
<dbReference type="GeneID" id="100834224"/>
<dbReference type="PANTHER" id="PTHR12983">
    <property type="entry name" value="RING FINGER 10 FAMILY MEMBER"/>
    <property type="match status" value="1"/>
</dbReference>
<keyword evidence="4 6" id="KW-0863">Zinc-finger</keyword>
<protein>
    <recommendedName>
        <fullName evidence="8">RING-type domain-containing protein</fullName>
    </recommendedName>
</protein>
<dbReference type="CDD" id="cd16536">
    <property type="entry name" value="RING-HC_RNF10"/>
    <property type="match status" value="1"/>
</dbReference>
<dbReference type="GO" id="GO:0000976">
    <property type="term" value="F:transcription cis-regulatory region binding"/>
    <property type="evidence" value="ECO:0000318"/>
    <property type="project" value="GO_Central"/>
</dbReference>
<sequence length="744" mass="82211">MSISPTESSRGSHPLTPRTSNPSPNPRHGITSHRGRRSSPRASVSPASAAALGAGGSGNISDSVVPAIGESVDASQQVVGFRISREENDPCTQEVGNVSEFQSSGQASSGLPVHDVSSDQADARRLGMVGSLQNDHSSNGLQGNGALMAARKNQAVNANHLLNFQYDPISRPQPRGPRIYPAKRQRKIKPYNKDLFLQANFKFVVLDTGNYQIESMDPDKMLQWEDIICVRYCSPSEVRCPICLESPLCPQITSCGHIFCFPCILRYLQIGKEDYRGECWKKCPLCFMMVSTKELYTIYITQLQHFHVGDKATFTLLRRPKNRLTPFIRNPSTDFSSVDKDPGDIFSKFILTSDVELSVREAKSDLSSWLHRADLGLVDDLERLPYVSAALEQLEERMKYWTEYRNYTSSPPLKDSFSPVPSSKWKNSDNLKTSRPNSGQRLSPVSDGDIITGVSELSISPQSNKTAIKGMQTKMEENNATMIYSSEQDSYTFYQVSDGQHLILHPLNMKCLLNHFGTPDMLPPRITGKILELETITQSEATRKRYRFLSHFSLTTTFQFCEIDLSEELPCISLGPFMDEMKKREKQRKRTAEKEESDRARAEVAAAVQLSAMRFEHANFSHSHNDVMFSLDDFEALGNIAGPSTSPPASERKLFSDVTRLGFASAQDSPPLGVDSGPGDTAGKHESSRDQAPAATSSLSFASILASTRAAAGNSVEMHRPNGAGKKGKKPSKVLLSTGGGRRY</sequence>
<dbReference type="PROSITE" id="PS00518">
    <property type="entry name" value="ZF_RING_1"/>
    <property type="match status" value="1"/>
</dbReference>
<dbReference type="InterPro" id="IPR013083">
    <property type="entry name" value="Znf_RING/FYVE/PHD"/>
</dbReference>
<dbReference type="ExpressionAtlas" id="I1IA08">
    <property type="expression patterns" value="baseline and differential"/>
</dbReference>
<dbReference type="Pfam" id="PF00097">
    <property type="entry name" value="zf-C3HC4"/>
    <property type="match status" value="1"/>
</dbReference>
<evidence type="ECO:0000313" key="11">
    <source>
        <dbReference type="Proteomes" id="UP000008810"/>
    </source>
</evidence>
<dbReference type="GO" id="GO:0008270">
    <property type="term" value="F:zinc ion binding"/>
    <property type="evidence" value="ECO:0007669"/>
    <property type="project" value="UniProtKB-KW"/>
</dbReference>
<gene>
    <name evidence="10" type="primary">LOC100834224</name>
    <name evidence="9" type="ORF">BRADI_3g44347v3</name>
</gene>
<evidence type="ECO:0000256" key="7">
    <source>
        <dbReference type="SAM" id="MobiDB-lite"/>
    </source>
</evidence>
<evidence type="ECO:0000256" key="6">
    <source>
        <dbReference type="PROSITE-ProRule" id="PRU00175"/>
    </source>
</evidence>
<dbReference type="PANTHER" id="PTHR12983:SF9">
    <property type="entry name" value="E3 UBIQUITIN-PROTEIN LIGASE RNF10"/>
    <property type="match status" value="1"/>
</dbReference>
<proteinExistence type="predicted"/>
<dbReference type="SUPFAM" id="SSF57850">
    <property type="entry name" value="RING/U-box"/>
    <property type="match status" value="1"/>
</dbReference>
<evidence type="ECO:0000256" key="2">
    <source>
        <dbReference type="ARBA" id="ARBA00022490"/>
    </source>
</evidence>
<feature type="compositionally biased region" description="Basic residues" evidence="7">
    <location>
        <begin position="30"/>
        <end position="39"/>
    </location>
</feature>
<evidence type="ECO:0000256" key="4">
    <source>
        <dbReference type="ARBA" id="ARBA00022771"/>
    </source>
</evidence>
<evidence type="ECO:0000313" key="9">
    <source>
        <dbReference type="EMBL" id="KQJ99626.1"/>
    </source>
</evidence>
<evidence type="ECO:0000259" key="8">
    <source>
        <dbReference type="PROSITE" id="PS50089"/>
    </source>
</evidence>
<dbReference type="InterPro" id="IPR039739">
    <property type="entry name" value="MAG2/RNF10"/>
</dbReference>
<dbReference type="STRING" id="15368.I1IA08"/>
<feature type="region of interest" description="Disordered" evidence="7">
    <location>
        <begin position="710"/>
        <end position="744"/>
    </location>
</feature>
<keyword evidence="3" id="KW-0479">Metal-binding</keyword>
<keyword evidence="5" id="KW-0862">Zinc</keyword>
<dbReference type="SMART" id="SM00184">
    <property type="entry name" value="RING"/>
    <property type="match status" value="1"/>
</dbReference>
<dbReference type="FunCoup" id="I1IA08">
    <property type="interactions" value="2479"/>
</dbReference>
<dbReference type="GO" id="GO:0045944">
    <property type="term" value="P:positive regulation of transcription by RNA polymerase II"/>
    <property type="evidence" value="ECO:0000318"/>
    <property type="project" value="GO_Central"/>
</dbReference>
<name>I1IA08_BRADI</name>
<evidence type="ECO:0000256" key="3">
    <source>
        <dbReference type="ARBA" id="ARBA00022723"/>
    </source>
</evidence>
<evidence type="ECO:0000256" key="5">
    <source>
        <dbReference type="ARBA" id="ARBA00022833"/>
    </source>
</evidence>
<dbReference type="KEGG" id="bdi:100834224"/>
<feature type="region of interest" description="Disordered" evidence="7">
    <location>
        <begin position="1"/>
        <end position="58"/>
    </location>
</feature>
<keyword evidence="2" id="KW-0963">Cytoplasm</keyword>